<dbReference type="AlphaFoldDB" id="A0A3R5Z0W3"/>
<keyword evidence="2" id="KW-1133">Transmembrane helix</keyword>
<keyword evidence="2" id="KW-0472">Membrane</keyword>
<evidence type="ECO:0000256" key="2">
    <source>
        <dbReference type="SAM" id="Phobius"/>
    </source>
</evidence>
<feature type="region of interest" description="Disordered" evidence="1">
    <location>
        <begin position="1"/>
        <end position="25"/>
    </location>
</feature>
<evidence type="ECO:0000256" key="1">
    <source>
        <dbReference type="SAM" id="MobiDB-lite"/>
    </source>
</evidence>
<evidence type="ECO:0000313" key="3">
    <source>
        <dbReference type="EMBL" id="RHE98247.1"/>
    </source>
</evidence>
<organism evidence="3 4">
    <name type="scientific">Roseburia inulinivorans</name>
    <dbReference type="NCBI Taxonomy" id="360807"/>
    <lineage>
        <taxon>Bacteria</taxon>
        <taxon>Bacillati</taxon>
        <taxon>Bacillota</taxon>
        <taxon>Clostridia</taxon>
        <taxon>Lachnospirales</taxon>
        <taxon>Lachnospiraceae</taxon>
        <taxon>Roseburia</taxon>
    </lineage>
</organism>
<accession>A0A3R5Z0W3</accession>
<reference evidence="3 4" key="1">
    <citation type="submission" date="2018-08" db="EMBL/GenBank/DDBJ databases">
        <title>A genome reference for cultivated species of the human gut microbiota.</title>
        <authorList>
            <person name="Zou Y."/>
            <person name="Xue W."/>
            <person name="Luo G."/>
        </authorList>
    </citation>
    <scope>NUCLEOTIDE SEQUENCE [LARGE SCALE GENOMIC DNA]</scope>
    <source>
        <strain evidence="3 4">AM27-11</strain>
    </source>
</reference>
<name>A0A3R5Z0W3_9FIRM</name>
<feature type="transmembrane region" description="Helical" evidence="2">
    <location>
        <begin position="34"/>
        <end position="54"/>
    </location>
</feature>
<evidence type="ECO:0000313" key="4">
    <source>
        <dbReference type="Proteomes" id="UP000286271"/>
    </source>
</evidence>
<keyword evidence="2" id="KW-0812">Transmembrane</keyword>
<dbReference type="EMBL" id="QSKW01000010">
    <property type="protein sequence ID" value="RHE98247.1"/>
    <property type="molecule type" value="Genomic_DNA"/>
</dbReference>
<feature type="compositionally biased region" description="Polar residues" evidence="1">
    <location>
        <begin position="1"/>
        <end position="20"/>
    </location>
</feature>
<dbReference type="RefSeq" id="WP_118588031.1">
    <property type="nucleotide sequence ID" value="NZ_QRVS01000066.1"/>
</dbReference>
<gene>
    <name evidence="3" type="ORF">DW707_08060</name>
</gene>
<comment type="caution">
    <text evidence="3">The sequence shown here is derived from an EMBL/GenBank/DDBJ whole genome shotgun (WGS) entry which is preliminary data.</text>
</comment>
<protein>
    <submittedName>
        <fullName evidence="3">Uncharacterized protein</fullName>
    </submittedName>
</protein>
<dbReference type="Proteomes" id="UP000286271">
    <property type="component" value="Unassembled WGS sequence"/>
</dbReference>
<proteinExistence type="predicted"/>
<sequence length="84" mass="9568">MNLRSTQKTETSSAGKQNPSTTEKKTLKVKVETVLIIIAMTGLVLTGITIGNRIHHHQMLRDIRIRFEQLHDRIEDQDTDTKSV</sequence>